<dbReference type="OrthoDB" id="47007at2759"/>
<dbReference type="Gene3D" id="3.40.50.720">
    <property type="entry name" value="NAD(P)-binding Rossmann-like Domain"/>
    <property type="match status" value="1"/>
</dbReference>
<keyword evidence="6" id="KW-1185">Reference proteome</keyword>
<evidence type="ECO:0000256" key="2">
    <source>
        <dbReference type="ARBA" id="ARBA00022857"/>
    </source>
</evidence>
<dbReference type="SUPFAM" id="SSF51735">
    <property type="entry name" value="NAD(P)-binding Rossmann-fold domains"/>
    <property type="match status" value="1"/>
</dbReference>
<accession>A0A1L7XHX7</accession>
<proteinExistence type="inferred from homology"/>
<reference evidence="5 6" key="1">
    <citation type="submission" date="2016-03" db="EMBL/GenBank/DDBJ databases">
        <authorList>
            <person name="Ploux O."/>
        </authorList>
    </citation>
    <scope>NUCLEOTIDE SEQUENCE [LARGE SCALE GENOMIC DNA]</scope>
    <source>
        <strain evidence="5 6">UAMH 11012</strain>
    </source>
</reference>
<evidence type="ECO:0000256" key="3">
    <source>
        <dbReference type="ARBA" id="ARBA00023002"/>
    </source>
</evidence>
<evidence type="ECO:0000313" key="5">
    <source>
        <dbReference type="EMBL" id="CZR64643.1"/>
    </source>
</evidence>
<dbReference type="GO" id="GO:0016614">
    <property type="term" value="F:oxidoreductase activity, acting on CH-OH group of donors"/>
    <property type="evidence" value="ECO:0007669"/>
    <property type="project" value="UniProtKB-ARBA"/>
</dbReference>
<name>A0A1L7XHX7_9HELO</name>
<evidence type="ECO:0000313" key="6">
    <source>
        <dbReference type="Proteomes" id="UP000184330"/>
    </source>
</evidence>
<dbReference type="EMBL" id="FJOG01000027">
    <property type="protein sequence ID" value="CZR64643.1"/>
    <property type="molecule type" value="Genomic_DNA"/>
</dbReference>
<evidence type="ECO:0000259" key="4">
    <source>
        <dbReference type="SMART" id="SM00822"/>
    </source>
</evidence>
<keyword evidence="2" id="KW-0521">NADP</keyword>
<dbReference type="FunFam" id="3.40.50.720:FF:000374">
    <property type="entry name" value="3-oxoacyl-(Acyl-carrier-protein) reductase"/>
    <property type="match status" value="1"/>
</dbReference>
<dbReference type="Proteomes" id="UP000184330">
    <property type="component" value="Unassembled WGS sequence"/>
</dbReference>
<dbReference type="PRINTS" id="PR00081">
    <property type="entry name" value="GDHRDH"/>
</dbReference>
<dbReference type="AlphaFoldDB" id="A0A1L7XHX7"/>
<dbReference type="Pfam" id="PF13561">
    <property type="entry name" value="adh_short_C2"/>
    <property type="match status" value="1"/>
</dbReference>
<sequence length="264" mass="27902">MASQSFSLPLQGKVAMVTGGSRGIGAGIAYELAVRGANVIIIYTSERSGPLTDEILSKITSLEHRPHAAKIRGDLNQVDIPTKVVDQALAWLESSGRPKNIDILVNNAGVEVVKALGTITAEDFAKVYDLNVRGALLMTQAVLPHLSAGGRIINISSVGSRAGFKEMGIYCSSKAALEGLTRCWAAELGKNGTTVNAVNPGPVQSEMLDNIPKDIVNAQKAATPIENRVGTVEEVAMIVCWLAGEESRWVTGQTISASGGWAMY</sequence>
<protein>
    <submittedName>
        <fullName evidence="5">Probable dehydrogenases with different specificities (Related to short-chain alcohol dehydrogenases)</fullName>
    </submittedName>
</protein>
<dbReference type="InterPro" id="IPR036291">
    <property type="entry name" value="NAD(P)-bd_dom_sf"/>
</dbReference>
<organism evidence="5 6">
    <name type="scientific">Phialocephala subalpina</name>
    <dbReference type="NCBI Taxonomy" id="576137"/>
    <lineage>
        <taxon>Eukaryota</taxon>
        <taxon>Fungi</taxon>
        <taxon>Dikarya</taxon>
        <taxon>Ascomycota</taxon>
        <taxon>Pezizomycotina</taxon>
        <taxon>Leotiomycetes</taxon>
        <taxon>Helotiales</taxon>
        <taxon>Mollisiaceae</taxon>
        <taxon>Phialocephala</taxon>
        <taxon>Phialocephala fortinii species complex</taxon>
    </lineage>
</organism>
<dbReference type="PROSITE" id="PS00061">
    <property type="entry name" value="ADH_SHORT"/>
    <property type="match status" value="1"/>
</dbReference>
<dbReference type="InterPro" id="IPR002347">
    <property type="entry name" value="SDR_fam"/>
</dbReference>
<dbReference type="STRING" id="576137.A0A1L7XHX7"/>
<dbReference type="SMART" id="SM00822">
    <property type="entry name" value="PKS_KR"/>
    <property type="match status" value="1"/>
</dbReference>
<evidence type="ECO:0000256" key="1">
    <source>
        <dbReference type="ARBA" id="ARBA00006484"/>
    </source>
</evidence>
<dbReference type="InterPro" id="IPR020904">
    <property type="entry name" value="Sc_DH/Rdtase_CS"/>
</dbReference>
<feature type="domain" description="Ketoreductase" evidence="4">
    <location>
        <begin position="13"/>
        <end position="206"/>
    </location>
</feature>
<gene>
    <name evidence="5" type="ORF">PAC_14541</name>
</gene>
<dbReference type="InterPro" id="IPR057326">
    <property type="entry name" value="KR_dom"/>
</dbReference>
<comment type="similarity">
    <text evidence="1">Belongs to the short-chain dehydrogenases/reductases (SDR) family.</text>
</comment>
<keyword evidence="3" id="KW-0560">Oxidoreductase</keyword>
<dbReference type="PRINTS" id="PR00080">
    <property type="entry name" value="SDRFAMILY"/>
</dbReference>
<dbReference type="PANTHER" id="PTHR48107:SF7">
    <property type="entry name" value="RE15974P"/>
    <property type="match status" value="1"/>
</dbReference>
<dbReference type="PANTHER" id="PTHR48107">
    <property type="entry name" value="NADPH-DEPENDENT ALDEHYDE REDUCTASE-LIKE PROTEIN, CHLOROPLASTIC-RELATED"/>
    <property type="match status" value="1"/>
</dbReference>